<dbReference type="GO" id="GO:0005886">
    <property type="term" value="C:plasma membrane"/>
    <property type="evidence" value="ECO:0007669"/>
    <property type="project" value="UniProtKB-SubCell"/>
</dbReference>
<dbReference type="FunFam" id="1.20.1720.10:FF:000011">
    <property type="entry name" value="Transporter, major facilitator family"/>
    <property type="match status" value="1"/>
</dbReference>
<reference evidence="9 11" key="1">
    <citation type="submission" date="2020-12" db="EMBL/GenBank/DDBJ databases">
        <title>FDA dAtabase for Regulatory Grade micrObial Sequences (FDA-ARGOS): Supporting development and validation of Infectious Disease Dx tests.</title>
        <authorList>
            <person name="Minogue T."/>
            <person name="Wolcott M."/>
            <person name="Wasieloski L."/>
            <person name="Aguilar W."/>
            <person name="Moore D."/>
            <person name="Jaissle J."/>
            <person name="Tallon L."/>
            <person name="Sadzewicz L."/>
            <person name="Zhao X."/>
            <person name="Boylan J."/>
            <person name="Ott S."/>
            <person name="Bowen H."/>
            <person name="Vavikolanu K."/>
            <person name="Mehta A."/>
            <person name="Aluvathingal J."/>
            <person name="Nadendla S."/>
            <person name="Yan Y."/>
            <person name="Sichtig H."/>
        </authorList>
    </citation>
    <scope>NUCLEOTIDE SEQUENCE [LARGE SCALE GENOMIC DNA]</scope>
    <source>
        <strain evidence="9 11">FDAARGOS_949</strain>
    </source>
</reference>
<name>A0AAP9Y3J5_BURGL</name>
<dbReference type="GO" id="GO:0022857">
    <property type="term" value="F:transmembrane transporter activity"/>
    <property type="evidence" value="ECO:0007669"/>
    <property type="project" value="InterPro"/>
</dbReference>
<dbReference type="Proteomes" id="UP000594892">
    <property type="component" value="Chromosome 2"/>
</dbReference>
<dbReference type="EMBL" id="CP099587">
    <property type="protein sequence ID" value="USS45444.1"/>
    <property type="molecule type" value="Genomic_DNA"/>
</dbReference>
<evidence type="ECO:0000256" key="4">
    <source>
        <dbReference type="ARBA" id="ARBA00022692"/>
    </source>
</evidence>
<feature type="transmembrane region" description="Helical" evidence="7">
    <location>
        <begin position="399"/>
        <end position="421"/>
    </location>
</feature>
<feature type="domain" description="Major facilitator superfamily (MFS) profile" evidence="8">
    <location>
        <begin position="16"/>
        <end position="451"/>
    </location>
</feature>
<evidence type="ECO:0000256" key="6">
    <source>
        <dbReference type="ARBA" id="ARBA00023136"/>
    </source>
</evidence>
<feature type="transmembrane region" description="Helical" evidence="7">
    <location>
        <begin position="266"/>
        <end position="292"/>
    </location>
</feature>
<evidence type="ECO:0000256" key="3">
    <source>
        <dbReference type="ARBA" id="ARBA00022475"/>
    </source>
</evidence>
<feature type="transmembrane region" description="Helical" evidence="7">
    <location>
        <begin position="50"/>
        <end position="70"/>
    </location>
</feature>
<evidence type="ECO:0000256" key="7">
    <source>
        <dbReference type="SAM" id="Phobius"/>
    </source>
</evidence>
<feature type="transmembrane region" description="Helical" evidence="7">
    <location>
        <begin position="143"/>
        <end position="164"/>
    </location>
</feature>
<evidence type="ECO:0000313" key="11">
    <source>
        <dbReference type="Proteomes" id="UP000594892"/>
    </source>
</evidence>
<reference evidence="10" key="2">
    <citation type="submission" date="2022-06" db="EMBL/GenBank/DDBJ databases">
        <title>Draft genome sequence of Burkholderia glumae strain GR20004 isolated from rice panicle showing bacterial panicle blight.</title>
        <authorList>
            <person name="Choi S.Y."/>
            <person name="Lee Y.H."/>
        </authorList>
    </citation>
    <scope>NUCLEOTIDE SEQUENCE</scope>
    <source>
        <strain evidence="10">GR20004</strain>
    </source>
</reference>
<evidence type="ECO:0000259" key="8">
    <source>
        <dbReference type="PROSITE" id="PS50850"/>
    </source>
</evidence>
<keyword evidence="3" id="KW-1003">Cell membrane</keyword>
<keyword evidence="2" id="KW-0813">Transport</keyword>
<proteinExistence type="predicted"/>
<organism evidence="9 11">
    <name type="scientific">Burkholderia glumae</name>
    <name type="common">Pseudomonas glumae</name>
    <dbReference type="NCBI Taxonomy" id="337"/>
    <lineage>
        <taxon>Bacteria</taxon>
        <taxon>Pseudomonadati</taxon>
        <taxon>Pseudomonadota</taxon>
        <taxon>Betaproteobacteria</taxon>
        <taxon>Burkholderiales</taxon>
        <taxon>Burkholderiaceae</taxon>
        <taxon>Burkholderia</taxon>
    </lineage>
</organism>
<dbReference type="CDD" id="cd17321">
    <property type="entry name" value="MFS_MMR_MDR_like"/>
    <property type="match status" value="1"/>
</dbReference>
<evidence type="ECO:0000256" key="1">
    <source>
        <dbReference type="ARBA" id="ARBA00004651"/>
    </source>
</evidence>
<dbReference type="Gene3D" id="1.20.1250.20">
    <property type="entry name" value="MFS general substrate transporter like domains"/>
    <property type="match status" value="1"/>
</dbReference>
<feature type="transmembrane region" description="Helical" evidence="7">
    <location>
        <begin position="111"/>
        <end position="131"/>
    </location>
</feature>
<dbReference type="PANTHER" id="PTHR42718:SF46">
    <property type="entry name" value="BLR6921 PROTEIN"/>
    <property type="match status" value="1"/>
</dbReference>
<evidence type="ECO:0000313" key="10">
    <source>
        <dbReference type="EMBL" id="USS45444.1"/>
    </source>
</evidence>
<dbReference type="PRINTS" id="PR01036">
    <property type="entry name" value="TCRTETB"/>
</dbReference>
<keyword evidence="12" id="KW-1185">Reference proteome</keyword>
<dbReference type="SUPFAM" id="SSF103473">
    <property type="entry name" value="MFS general substrate transporter"/>
    <property type="match status" value="1"/>
</dbReference>
<feature type="transmembrane region" description="Helical" evidence="7">
    <location>
        <begin position="228"/>
        <end position="246"/>
    </location>
</feature>
<dbReference type="InterPro" id="IPR036259">
    <property type="entry name" value="MFS_trans_sf"/>
</dbReference>
<feature type="transmembrane region" description="Helical" evidence="7">
    <location>
        <begin position="427"/>
        <end position="447"/>
    </location>
</feature>
<feature type="transmembrane region" description="Helical" evidence="7">
    <location>
        <begin position="170"/>
        <end position="190"/>
    </location>
</feature>
<keyword evidence="4 7" id="KW-0812">Transmembrane</keyword>
<comment type="subcellular location">
    <subcellularLocation>
        <location evidence="1">Cell membrane</location>
        <topology evidence="1">Multi-pass membrane protein</topology>
    </subcellularLocation>
</comment>
<accession>A0AAP9Y3J5</accession>
<keyword evidence="6 7" id="KW-0472">Membrane</keyword>
<protein>
    <submittedName>
        <fullName evidence="9">MFS transporter</fullName>
    </submittedName>
</protein>
<dbReference type="AlphaFoldDB" id="A0AAP9Y3J5"/>
<dbReference type="FunFam" id="1.20.1250.20:FF:000168">
    <property type="entry name" value="Transporter, major facilitator family"/>
    <property type="match status" value="1"/>
</dbReference>
<feature type="transmembrane region" description="Helical" evidence="7">
    <location>
        <begin position="304"/>
        <end position="324"/>
    </location>
</feature>
<dbReference type="EMBL" id="CP065601">
    <property type="protein sequence ID" value="QPQ92657.1"/>
    <property type="molecule type" value="Genomic_DNA"/>
</dbReference>
<evidence type="ECO:0000256" key="2">
    <source>
        <dbReference type="ARBA" id="ARBA00022448"/>
    </source>
</evidence>
<dbReference type="GeneID" id="45695747"/>
<sequence>MNADDNGLPLPERYWAILCVALGVLLAVLDSAIANVALPTIARDLHATDAASIWVVNAYQLTITISLLPLAALGDRIGYRRVYVAGLALFTVSSLGCALADSLASLAAMRVIQGFGAAGIMSVNTALVRMIYPPRLLGRGVSLNAMVVALASAIGPTIASAVLAVTTWPWLFAINVPIGIAAVAVGLRALPVTRGDDAPYDYPSAILNACVFGLVILTVDGFGHGGNHGLVAAGAIGAVVLGYVFVRRQLSQPAPLLPVDLLRIPLFALSIGTSVASFTSQMLTFVALPFWLQHTLGLSQVETGLYMTPWPLVIMVAAPLAGVLSDRYSAGTLGGIGLALFAAGLLALATLGAHPAPFDIIWRMALCGAGFGLFQSPNNRAILSSAPRHRSGGASGMLGTARLSGQTLGAALVALIFNVAPTHGPTLALYVATAFAALAACVSLLRIGAGAADAGS</sequence>
<evidence type="ECO:0000313" key="12">
    <source>
        <dbReference type="Proteomes" id="UP001056386"/>
    </source>
</evidence>
<gene>
    <name evidence="9" type="ORF">I6H06_26750</name>
    <name evidence="10" type="ORF">NFI99_28125</name>
</gene>
<dbReference type="InterPro" id="IPR020846">
    <property type="entry name" value="MFS_dom"/>
</dbReference>
<dbReference type="InterPro" id="IPR011701">
    <property type="entry name" value="MFS"/>
</dbReference>
<evidence type="ECO:0000313" key="9">
    <source>
        <dbReference type="EMBL" id="QPQ92657.1"/>
    </source>
</evidence>
<dbReference type="PANTHER" id="PTHR42718">
    <property type="entry name" value="MAJOR FACILITATOR SUPERFAMILY MULTIDRUG TRANSPORTER MFSC"/>
    <property type="match status" value="1"/>
</dbReference>
<dbReference type="PROSITE" id="PS50850">
    <property type="entry name" value="MFS"/>
    <property type="match status" value="1"/>
</dbReference>
<dbReference type="Pfam" id="PF07690">
    <property type="entry name" value="MFS_1"/>
    <property type="match status" value="1"/>
</dbReference>
<dbReference type="Proteomes" id="UP001056386">
    <property type="component" value="Chromosome 1"/>
</dbReference>
<feature type="transmembrane region" description="Helical" evidence="7">
    <location>
        <begin position="82"/>
        <end position="105"/>
    </location>
</feature>
<dbReference type="Gene3D" id="1.20.1720.10">
    <property type="entry name" value="Multidrug resistance protein D"/>
    <property type="match status" value="1"/>
</dbReference>
<dbReference type="RefSeq" id="WP_017433512.1">
    <property type="nucleotide sequence ID" value="NZ_CP021074.1"/>
</dbReference>
<feature type="transmembrane region" description="Helical" evidence="7">
    <location>
        <begin position="336"/>
        <end position="354"/>
    </location>
</feature>
<evidence type="ECO:0000256" key="5">
    <source>
        <dbReference type="ARBA" id="ARBA00022989"/>
    </source>
</evidence>
<feature type="transmembrane region" description="Helical" evidence="7">
    <location>
        <begin position="14"/>
        <end position="38"/>
    </location>
</feature>
<keyword evidence="5 7" id="KW-1133">Transmembrane helix</keyword>